<dbReference type="AlphaFoldDB" id="A0AAE0ZW63"/>
<feature type="compositionally biased region" description="Polar residues" evidence="1">
    <location>
        <begin position="76"/>
        <end position="85"/>
    </location>
</feature>
<organism evidence="2 3">
    <name type="scientific">Elysia crispata</name>
    <name type="common">lettuce slug</name>
    <dbReference type="NCBI Taxonomy" id="231223"/>
    <lineage>
        <taxon>Eukaryota</taxon>
        <taxon>Metazoa</taxon>
        <taxon>Spiralia</taxon>
        <taxon>Lophotrochozoa</taxon>
        <taxon>Mollusca</taxon>
        <taxon>Gastropoda</taxon>
        <taxon>Heterobranchia</taxon>
        <taxon>Euthyneura</taxon>
        <taxon>Panpulmonata</taxon>
        <taxon>Sacoglossa</taxon>
        <taxon>Placobranchoidea</taxon>
        <taxon>Plakobranchidae</taxon>
        <taxon>Elysia</taxon>
    </lineage>
</organism>
<evidence type="ECO:0000313" key="3">
    <source>
        <dbReference type="Proteomes" id="UP001283361"/>
    </source>
</evidence>
<evidence type="ECO:0000313" key="2">
    <source>
        <dbReference type="EMBL" id="KAK3776006.1"/>
    </source>
</evidence>
<feature type="region of interest" description="Disordered" evidence="1">
    <location>
        <begin position="63"/>
        <end position="109"/>
    </location>
</feature>
<dbReference type="Proteomes" id="UP001283361">
    <property type="component" value="Unassembled WGS sequence"/>
</dbReference>
<keyword evidence="3" id="KW-1185">Reference proteome</keyword>
<comment type="caution">
    <text evidence="2">The sequence shown here is derived from an EMBL/GenBank/DDBJ whole genome shotgun (WGS) entry which is preliminary data.</text>
</comment>
<evidence type="ECO:0000256" key="1">
    <source>
        <dbReference type="SAM" id="MobiDB-lite"/>
    </source>
</evidence>
<name>A0AAE0ZW63_9GAST</name>
<feature type="compositionally biased region" description="Pro residues" evidence="1">
    <location>
        <begin position="64"/>
        <end position="74"/>
    </location>
</feature>
<accession>A0AAE0ZW63</accession>
<reference evidence="2" key="1">
    <citation type="journal article" date="2023" name="G3 (Bethesda)">
        <title>A reference genome for the long-term kleptoplast-retaining sea slug Elysia crispata morphotype clarki.</title>
        <authorList>
            <person name="Eastman K.E."/>
            <person name="Pendleton A.L."/>
            <person name="Shaikh M.A."/>
            <person name="Suttiyut T."/>
            <person name="Ogas R."/>
            <person name="Tomko P."/>
            <person name="Gavelis G."/>
            <person name="Widhalm J.R."/>
            <person name="Wisecaver J.H."/>
        </authorList>
    </citation>
    <scope>NUCLEOTIDE SEQUENCE</scope>
    <source>
        <strain evidence="2">ECLA1</strain>
    </source>
</reference>
<protein>
    <submittedName>
        <fullName evidence="2">Uncharacterized protein</fullName>
    </submittedName>
</protein>
<sequence>MALRLLSHLSTASVISILMDSLREGLVGVETGGRGPLTSSPYSSLCASVSCLTLLGHFDAVNKSPPPPFPPPLVPRSQTATSLTAHTGDRIRLDSDTTKSEGTRFFGSG</sequence>
<dbReference type="EMBL" id="JAWDGP010003252">
    <property type="protein sequence ID" value="KAK3776006.1"/>
    <property type="molecule type" value="Genomic_DNA"/>
</dbReference>
<gene>
    <name evidence="2" type="ORF">RRG08_044390</name>
</gene>
<proteinExistence type="predicted"/>
<feature type="compositionally biased region" description="Basic and acidic residues" evidence="1">
    <location>
        <begin position="87"/>
        <end position="102"/>
    </location>
</feature>